<dbReference type="Proteomes" id="UP000239907">
    <property type="component" value="Unassembled WGS sequence"/>
</dbReference>
<gene>
    <name evidence="2" type="ORF">BSZ32_10825</name>
</gene>
<evidence type="ECO:0000313" key="3">
    <source>
        <dbReference type="Proteomes" id="UP000239907"/>
    </source>
</evidence>
<dbReference type="Pfam" id="PF04994">
    <property type="entry name" value="TfoX_C"/>
    <property type="match status" value="1"/>
</dbReference>
<feature type="domain" description="TfoX C-terminal" evidence="1">
    <location>
        <begin position="2"/>
        <end position="79"/>
    </location>
</feature>
<evidence type="ECO:0000313" key="2">
    <source>
        <dbReference type="EMBL" id="PQJ28932.1"/>
    </source>
</evidence>
<dbReference type="RefSeq" id="WP_165788788.1">
    <property type="nucleotide sequence ID" value="NZ_MQWA01000001.1"/>
</dbReference>
<proteinExistence type="predicted"/>
<comment type="caution">
    <text evidence="2">The sequence shown here is derived from an EMBL/GenBank/DDBJ whole genome shotgun (WGS) entry which is preliminary data.</text>
</comment>
<evidence type="ECO:0000259" key="1">
    <source>
        <dbReference type="Pfam" id="PF04994"/>
    </source>
</evidence>
<accession>A0A2S7U3N4</accession>
<dbReference type="Gene3D" id="1.10.150.20">
    <property type="entry name" value="5' to 3' exonuclease, C-terminal subdomain"/>
    <property type="match status" value="1"/>
</dbReference>
<dbReference type="PANTHER" id="PTHR36121">
    <property type="entry name" value="PROTEIN SXY"/>
    <property type="match status" value="1"/>
</dbReference>
<name>A0A2S7U3N4_9BACT</name>
<reference evidence="2 3" key="1">
    <citation type="submission" date="2016-12" db="EMBL/GenBank/DDBJ databases">
        <title>Study of bacterial adaptation to deep sea.</title>
        <authorList>
            <person name="Song J."/>
            <person name="Yoshizawa S."/>
            <person name="Kogure K."/>
        </authorList>
    </citation>
    <scope>NUCLEOTIDE SEQUENCE [LARGE SCALE GENOMIC DNA]</scope>
    <source>
        <strain evidence="2 3">SAORIC-165</strain>
    </source>
</reference>
<dbReference type="PANTHER" id="PTHR36121:SF1">
    <property type="entry name" value="PROTEIN SXY"/>
    <property type="match status" value="1"/>
</dbReference>
<protein>
    <recommendedName>
        <fullName evidence="1">TfoX C-terminal domain-containing protein</fullName>
    </recommendedName>
</protein>
<dbReference type="InterPro" id="IPR007077">
    <property type="entry name" value="TfoX_C"/>
</dbReference>
<dbReference type="InterPro" id="IPR047525">
    <property type="entry name" value="TfoX-like"/>
</dbReference>
<sequence>MTQPLADLPNLGEKTADWLLAAGIPSEFELRQLGTIEACRKLLLNGQDINLLMAYALAGAIHDHHWNKLPPSLKQETRQNFRALQQKLGLK</sequence>
<organism evidence="2 3">
    <name type="scientific">Rubritalea profundi</name>
    <dbReference type="NCBI Taxonomy" id="1658618"/>
    <lineage>
        <taxon>Bacteria</taxon>
        <taxon>Pseudomonadati</taxon>
        <taxon>Verrucomicrobiota</taxon>
        <taxon>Verrucomicrobiia</taxon>
        <taxon>Verrucomicrobiales</taxon>
        <taxon>Rubritaleaceae</taxon>
        <taxon>Rubritalea</taxon>
    </lineage>
</organism>
<dbReference type="AlphaFoldDB" id="A0A2S7U3N4"/>
<dbReference type="EMBL" id="MQWA01000001">
    <property type="protein sequence ID" value="PQJ28932.1"/>
    <property type="molecule type" value="Genomic_DNA"/>
</dbReference>
<keyword evidence="3" id="KW-1185">Reference proteome</keyword>